<evidence type="ECO:0000256" key="1">
    <source>
        <dbReference type="ARBA" id="ARBA00023015"/>
    </source>
</evidence>
<keyword evidence="2" id="KW-0238">DNA-binding</keyword>
<dbReference type="RefSeq" id="WP_380595622.1">
    <property type="nucleotide sequence ID" value="NZ_JBHSDU010000003.1"/>
</dbReference>
<dbReference type="EMBL" id="JBHSDU010000003">
    <property type="protein sequence ID" value="MFC4308522.1"/>
    <property type="molecule type" value="Genomic_DNA"/>
</dbReference>
<dbReference type="InterPro" id="IPR020449">
    <property type="entry name" value="Tscrpt_reg_AraC-type_HTH"/>
</dbReference>
<evidence type="ECO:0000256" key="2">
    <source>
        <dbReference type="ARBA" id="ARBA00023125"/>
    </source>
</evidence>
<dbReference type="SMART" id="SM00342">
    <property type="entry name" value="HTH_ARAC"/>
    <property type="match status" value="1"/>
</dbReference>
<proteinExistence type="predicted"/>
<dbReference type="PRINTS" id="PR00032">
    <property type="entry name" value="HTHARAC"/>
</dbReference>
<evidence type="ECO:0000259" key="4">
    <source>
        <dbReference type="PROSITE" id="PS01124"/>
    </source>
</evidence>
<evidence type="ECO:0000256" key="3">
    <source>
        <dbReference type="ARBA" id="ARBA00023163"/>
    </source>
</evidence>
<reference evidence="6" key="1">
    <citation type="journal article" date="2019" name="Int. J. Syst. Evol. Microbiol.">
        <title>The Global Catalogue of Microorganisms (GCM) 10K type strain sequencing project: providing services to taxonomists for standard genome sequencing and annotation.</title>
        <authorList>
            <consortium name="The Broad Institute Genomics Platform"/>
            <consortium name="The Broad Institute Genome Sequencing Center for Infectious Disease"/>
            <person name="Wu L."/>
            <person name="Ma J."/>
        </authorList>
    </citation>
    <scope>NUCLEOTIDE SEQUENCE [LARGE SCALE GENOMIC DNA]</scope>
    <source>
        <strain evidence="6">CGMCC 1.10759</strain>
    </source>
</reference>
<comment type="caution">
    <text evidence="5">The sequence shown here is derived from an EMBL/GenBank/DDBJ whole genome shotgun (WGS) entry which is preliminary data.</text>
</comment>
<dbReference type="PANTHER" id="PTHR47893:SF1">
    <property type="entry name" value="REGULATORY PROTEIN PCHR"/>
    <property type="match status" value="1"/>
</dbReference>
<dbReference type="SUPFAM" id="SSF46689">
    <property type="entry name" value="Homeodomain-like"/>
    <property type="match status" value="2"/>
</dbReference>
<dbReference type="PANTHER" id="PTHR47893">
    <property type="entry name" value="REGULATORY PROTEIN PCHR"/>
    <property type="match status" value="1"/>
</dbReference>
<dbReference type="Pfam" id="PF12833">
    <property type="entry name" value="HTH_18"/>
    <property type="match status" value="1"/>
</dbReference>
<evidence type="ECO:0000313" key="5">
    <source>
        <dbReference type="EMBL" id="MFC4308522.1"/>
    </source>
</evidence>
<sequence>MTEPPLSLPSTFVPPALAVPGSVAPEVLDFGRLWLSIDNYRLRERFDSLIHGEDMIKFHVRLSGRRSLTFDGYDMLALDDTATAVLLHERDLPKTDHIFANHEEVSITVAMERQRFLEYLDTGDTNMPVALEDVISRYAYSPRLATAVPTPDEIRLAREILGCRSSGPMRKLFLEAKALEFIHTVVEHLVSPSEARGSSVRLTERDKRQLQQVRERLEASFMAGTRIEDLAREFGLNRNKLCTGFRTLFGVSIFDFASGLRMNEARRLLRESSLNVSEVALSVGYSSTGAFSSAFHRYFGHSPSEARALPTR</sequence>
<protein>
    <submittedName>
        <fullName evidence="5">Helix-turn-helix transcriptional regulator</fullName>
    </submittedName>
</protein>
<gene>
    <name evidence="5" type="ORF">ACFPN2_05450</name>
</gene>
<name>A0ABV8SNI8_9GAMM</name>
<dbReference type="Proteomes" id="UP001595904">
    <property type="component" value="Unassembled WGS sequence"/>
</dbReference>
<organism evidence="5 6">
    <name type="scientific">Steroidobacter flavus</name>
    <dbReference type="NCBI Taxonomy" id="1842136"/>
    <lineage>
        <taxon>Bacteria</taxon>
        <taxon>Pseudomonadati</taxon>
        <taxon>Pseudomonadota</taxon>
        <taxon>Gammaproteobacteria</taxon>
        <taxon>Steroidobacterales</taxon>
        <taxon>Steroidobacteraceae</taxon>
        <taxon>Steroidobacter</taxon>
    </lineage>
</organism>
<keyword evidence="6" id="KW-1185">Reference proteome</keyword>
<dbReference type="InterPro" id="IPR009057">
    <property type="entry name" value="Homeodomain-like_sf"/>
</dbReference>
<evidence type="ECO:0000313" key="6">
    <source>
        <dbReference type="Proteomes" id="UP001595904"/>
    </source>
</evidence>
<dbReference type="InterPro" id="IPR053142">
    <property type="entry name" value="PchR_regulatory_protein"/>
</dbReference>
<dbReference type="Gene3D" id="1.10.10.60">
    <property type="entry name" value="Homeodomain-like"/>
    <property type="match status" value="1"/>
</dbReference>
<dbReference type="InterPro" id="IPR018060">
    <property type="entry name" value="HTH_AraC"/>
</dbReference>
<keyword evidence="1" id="KW-0805">Transcription regulation</keyword>
<feature type="domain" description="HTH araC/xylS-type" evidence="4">
    <location>
        <begin position="211"/>
        <end position="309"/>
    </location>
</feature>
<dbReference type="PROSITE" id="PS01124">
    <property type="entry name" value="HTH_ARAC_FAMILY_2"/>
    <property type="match status" value="1"/>
</dbReference>
<accession>A0ABV8SNI8</accession>
<keyword evidence="3" id="KW-0804">Transcription</keyword>